<protein>
    <submittedName>
        <fullName evidence="2">Uncharacterized protein</fullName>
    </submittedName>
</protein>
<organism evidence="2 3">
    <name type="scientific">Crotalaria pallida</name>
    <name type="common">Smooth rattlebox</name>
    <name type="synonym">Crotalaria striata</name>
    <dbReference type="NCBI Taxonomy" id="3830"/>
    <lineage>
        <taxon>Eukaryota</taxon>
        <taxon>Viridiplantae</taxon>
        <taxon>Streptophyta</taxon>
        <taxon>Embryophyta</taxon>
        <taxon>Tracheophyta</taxon>
        <taxon>Spermatophyta</taxon>
        <taxon>Magnoliopsida</taxon>
        <taxon>eudicotyledons</taxon>
        <taxon>Gunneridae</taxon>
        <taxon>Pentapetalae</taxon>
        <taxon>rosids</taxon>
        <taxon>fabids</taxon>
        <taxon>Fabales</taxon>
        <taxon>Fabaceae</taxon>
        <taxon>Papilionoideae</taxon>
        <taxon>50 kb inversion clade</taxon>
        <taxon>genistoids sensu lato</taxon>
        <taxon>core genistoids</taxon>
        <taxon>Crotalarieae</taxon>
        <taxon>Crotalaria</taxon>
    </lineage>
</organism>
<evidence type="ECO:0000313" key="2">
    <source>
        <dbReference type="EMBL" id="KAK7282449.1"/>
    </source>
</evidence>
<feature type="compositionally biased region" description="Acidic residues" evidence="1">
    <location>
        <begin position="43"/>
        <end position="52"/>
    </location>
</feature>
<evidence type="ECO:0000313" key="3">
    <source>
        <dbReference type="Proteomes" id="UP001372338"/>
    </source>
</evidence>
<dbReference type="Proteomes" id="UP001372338">
    <property type="component" value="Unassembled WGS sequence"/>
</dbReference>
<keyword evidence="3" id="KW-1185">Reference proteome</keyword>
<comment type="caution">
    <text evidence="2">The sequence shown here is derived from an EMBL/GenBank/DDBJ whole genome shotgun (WGS) entry which is preliminary data.</text>
</comment>
<dbReference type="EMBL" id="JAYWIO010000002">
    <property type="protein sequence ID" value="KAK7282449.1"/>
    <property type="molecule type" value="Genomic_DNA"/>
</dbReference>
<feature type="region of interest" description="Disordered" evidence="1">
    <location>
        <begin position="43"/>
        <end position="73"/>
    </location>
</feature>
<name>A0AAN9ILX6_CROPI</name>
<evidence type="ECO:0000256" key="1">
    <source>
        <dbReference type="SAM" id="MobiDB-lite"/>
    </source>
</evidence>
<reference evidence="2 3" key="1">
    <citation type="submission" date="2024-01" db="EMBL/GenBank/DDBJ databases">
        <title>The genomes of 5 underutilized Papilionoideae crops provide insights into root nodulation and disease resistanc.</title>
        <authorList>
            <person name="Yuan L."/>
        </authorList>
    </citation>
    <scope>NUCLEOTIDE SEQUENCE [LARGE SCALE GENOMIC DNA]</scope>
    <source>
        <strain evidence="2">ZHUSHIDOU_FW_LH</strain>
        <tissue evidence="2">Leaf</tissue>
    </source>
</reference>
<accession>A0AAN9ILX6</accession>
<gene>
    <name evidence="2" type="ORF">RIF29_11230</name>
</gene>
<proteinExistence type="predicted"/>
<dbReference type="AlphaFoldDB" id="A0AAN9ILX6"/>
<sequence>MAIHYQCYMLQDIAVYFVQLGGQRFKLIIQAWNGVVFPHILEEDEDDEDEADDGARNNEGQVAMAEGQNSGTA</sequence>